<dbReference type="Gene3D" id="2.130.10.10">
    <property type="entry name" value="YVTN repeat-like/Quinoprotein amine dehydrogenase"/>
    <property type="match status" value="1"/>
</dbReference>
<keyword evidence="2" id="KW-0539">Nucleus</keyword>
<sequence length="667" mass="72648">MGKRKSGAFSAAAVKTTIATQDKLQTTSFLLSAFDTPACTQFAAVSQAVDSHRLRVWDTRTSALTTDFAAPVGHGCTCLSWGFVGDAVDTTEGKKKKRRRASHTPSAQYIALGLNSGEISLFSVAQGQVSRTLTGGHTASVNDFSFSADGVRGFSGGEDGFVVEWDLRTGAELSKWKADVKAVKKVRLSNDGQRIVTASHQIKLWDTASKALLKTFAGHATPVIRLEFSEDSKTCVSAADQDRFLSVWDCSDNGPSTNISALTLDAPPTQISLSSLNHLLALTQDGLVHIFQSPTSTATGEPAPKKKKYVARPPDALLRVKEEGGDDVQPILAATFVDGKVLIGRGHIVKPTFERVDYLDERDKVLPVVELTRGAATATLVDDSTLAEQSLKASTKSYTPNDAIVVSADDAALPSVPYNPDEPTIEDRLTAMALTPQRTTQNAPETPGKAGKRARPTASSLHNMLVQAVHSSDKDLMEQALRVRDPNIIMQTVKRLPSTVVVPFLDEILQRLEKAPTRAADLLEWMRAVLLVHSAYLISVPHLVTQLGALYRTLDSRCQVFPKLLRLAGRLDLVMSQIKMRDRSKDGAEEEQAMAVYDEEEDLSDDGEDMSDEEMMDAMDVEEFDEEDVSENESDDEDVDDDEEEGDGAEEREGSDADEDDDMDEDL</sequence>
<evidence type="ECO:0000256" key="3">
    <source>
        <dbReference type="ARBA" id="ARBA00038335"/>
    </source>
</evidence>
<dbReference type="PROSITE" id="PS50294">
    <property type="entry name" value="WD_REPEATS_REGION"/>
    <property type="match status" value="1"/>
</dbReference>
<comment type="subcellular location">
    <subcellularLocation>
        <location evidence="1">Nucleus</location>
    </subcellularLocation>
</comment>
<dbReference type="InterPro" id="IPR036322">
    <property type="entry name" value="WD40_repeat_dom_sf"/>
</dbReference>
<accession>A0AAD5S5Q5</accession>
<feature type="repeat" description="WD" evidence="4">
    <location>
        <begin position="134"/>
        <end position="175"/>
    </location>
</feature>
<organism evidence="7 8">
    <name type="scientific">Rhizophlyctis rosea</name>
    <dbReference type="NCBI Taxonomy" id="64517"/>
    <lineage>
        <taxon>Eukaryota</taxon>
        <taxon>Fungi</taxon>
        <taxon>Fungi incertae sedis</taxon>
        <taxon>Chytridiomycota</taxon>
        <taxon>Chytridiomycota incertae sedis</taxon>
        <taxon>Chytridiomycetes</taxon>
        <taxon>Rhizophlyctidales</taxon>
        <taxon>Rhizophlyctidaceae</taxon>
        <taxon>Rhizophlyctis</taxon>
    </lineage>
</organism>
<dbReference type="InterPro" id="IPR001680">
    <property type="entry name" value="WD40_rpt"/>
</dbReference>
<dbReference type="SUPFAM" id="SSF50978">
    <property type="entry name" value="WD40 repeat-like"/>
    <property type="match status" value="1"/>
</dbReference>
<dbReference type="PANTHER" id="PTHR44267:SF1">
    <property type="entry name" value="WD REPEAT-CONTAINING PROTEIN 43"/>
    <property type="match status" value="1"/>
</dbReference>
<comment type="similarity">
    <text evidence="3">Belongs to the UTP5 family.</text>
</comment>
<evidence type="ECO:0000256" key="2">
    <source>
        <dbReference type="ARBA" id="ARBA00023242"/>
    </source>
</evidence>
<evidence type="ECO:0000256" key="4">
    <source>
        <dbReference type="PROSITE-ProRule" id="PRU00221"/>
    </source>
</evidence>
<dbReference type="GO" id="GO:0000462">
    <property type="term" value="P:maturation of SSU-rRNA from tricistronic rRNA transcript (SSU-rRNA, 5.8S rRNA, LSU-rRNA)"/>
    <property type="evidence" value="ECO:0007669"/>
    <property type="project" value="TreeGrafter"/>
</dbReference>
<evidence type="ECO:0000313" key="7">
    <source>
        <dbReference type="EMBL" id="KAJ3044681.1"/>
    </source>
</evidence>
<name>A0AAD5S5Q5_9FUNG</name>
<feature type="domain" description="Small-subunit processome Utp12" evidence="6">
    <location>
        <begin position="473"/>
        <end position="575"/>
    </location>
</feature>
<dbReference type="InterPro" id="IPR015943">
    <property type="entry name" value="WD40/YVTN_repeat-like_dom_sf"/>
</dbReference>
<keyword evidence="4" id="KW-0853">WD repeat</keyword>
<dbReference type="SMART" id="SM00320">
    <property type="entry name" value="WD40"/>
    <property type="match status" value="4"/>
</dbReference>
<dbReference type="EMBL" id="JADGJD010001276">
    <property type="protein sequence ID" value="KAJ3044681.1"/>
    <property type="molecule type" value="Genomic_DNA"/>
</dbReference>
<feature type="compositionally biased region" description="Acidic residues" evidence="5">
    <location>
        <begin position="656"/>
        <end position="667"/>
    </location>
</feature>
<dbReference type="Pfam" id="PF04003">
    <property type="entry name" value="Utp12"/>
    <property type="match status" value="1"/>
</dbReference>
<protein>
    <submittedName>
        <fullName evidence="7">WD repeat-containing protein 43</fullName>
    </submittedName>
</protein>
<feature type="region of interest" description="Disordered" evidence="5">
    <location>
        <begin position="580"/>
        <end position="667"/>
    </location>
</feature>
<dbReference type="InterPro" id="IPR052414">
    <property type="entry name" value="U3_snoRNA-assoc_WDR"/>
</dbReference>
<dbReference type="Proteomes" id="UP001212841">
    <property type="component" value="Unassembled WGS sequence"/>
</dbReference>
<dbReference type="InterPro" id="IPR007148">
    <property type="entry name" value="SSU_processome_Utp12"/>
</dbReference>
<evidence type="ECO:0000259" key="6">
    <source>
        <dbReference type="Pfam" id="PF04003"/>
    </source>
</evidence>
<reference evidence="7" key="1">
    <citation type="submission" date="2020-05" db="EMBL/GenBank/DDBJ databases">
        <title>Phylogenomic resolution of chytrid fungi.</title>
        <authorList>
            <person name="Stajich J.E."/>
            <person name="Amses K."/>
            <person name="Simmons R."/>
            <person name="Seto K."/>
            <person name="Myers J."/>
            <person name="Bonds A."/>
            <person name="Quandt C.A."/>
            <person name="Barry K."/>
            <person name="Liu P."/>
            <person name="Grigoriev I."/>
            <person name="Longcore J.E."/>
            <person name="James T.Y."/>
        </authorList>
    </citation>
    <scope>NUCLEOTIDE SEQUENCE</scope>
    <source>
        <strain evidence="7">JEL0318</strain>
    </source>
</reference>
<dbReference type="AlphaFoldDB" id="A0AAD5S5Q5"/>
<feature type="repeat" description="WD" evidence="4">
    <location>
        <begin position="216"/>
        <end position="249"/>
    </location>
</feature>
<evidence type="ECO:0000256" key="5">
    <source>
        <dbReference type="SAM" id="MobiDB-lite"/>
    </source>
</evidence>
<dbReference type="Pfam" id="PF00400">
    <property type="entry name" value="WD40"/>
    <property type="match status" value="2"/>
</dbReference>
<evidence type="ECO:0000256" key="1">
    <source>
        <dbReference type="ARBA" id="ARBA00004123"/>
    </source>
</evidence>
<comment type="caution">
    <text evidence="7">The sequence shown here is derived from an EMBL/GenBank/DDBJ whole genome shotgun (WGS) entry which is preliminary data.</text>
</comment>
<evidence type="ECO:0000313" key="8">
    <source>
        <dbReference type="Proteomes" id="UP001212841"/>
    </source>
</evidence>
<dbReference type="PROSITE" id="PS50082">
    <property type="entry name" value="WD_REPEATS_2"/>
    <property type="match status" value="2"/>
</dbReference>
<keyword evidence="8" id="KW-1185">Reference proteome</keyword>
<feature type="region of interest" description="Disordered" evidence="5">
    <location>
        <begin position="436"/>
        <end position="457"/>
    </location>
</feature>
<dbReference type="PANTHER" id="PTHR44267">
    <property type="entry name" value="WD REPEAT-CONTAINING PROTEIN 43"/>
    <property type="match status" value="1"/>
</dbReference>
<gene>
    <name evidence="7" type="primary">WDR43</name>
    <name evidence="7" type="ORF">HK097_001391</name>
</gene>
<feature type="compositionally biased region" description="Acidic residues" evidence="5">
    <location>
        <begin position="588"/>
        <end position="648"/>
    </location>
</feature>
<dbReference type="GO" id="GO:0005730">
    <property type="term" value="C:nucleolus"/>
    <property type="evidence" value="ECO:0007669"/>
    <property type="project" value="TreeGrafter"/>
</dbReference>
<proteinExistence type="inferred from homology"/>